<evidence type="ECO:0000313" key="3">
    <source>
        <dbReference type="Proteomes" id="UP000299102"/>
    </source>
</evidence>
<keyword evidence="3" id="KW-1185">Reference proteome</keyword>
<evidence type="ECO:0000313" key="2">
    <source>
        <dbReference type="EMBL" id="GBP69236.1"/>
    </source>
</evidence>
<dbReference type="EMBL" id="BGZK01001034">
    <property type="protein sequence ID" value="GBP69236.1"/>
    <property type="molecule type" value="Genomic_DNA"/>
</dbReference>
<feature type="compositionally biased region" description="Low complexity" evidence="1">
    <location>
        <begin position="176"/>
        <end position="188"/>
    </location>
</feature>
<evidence type="ECO:0000256" key="1">
    <source>
        <dbReference type="SAM" id="MobiDB-lite"/>
    </source>
</evidence>
<accession>A0A4C1Y019</accession>
<proteinExistence type="predicted"/>
<protein>
    <submittedName>
        <fullName evidence="2">Uncharacterized protein</fullName>
    </submittedName>
</protein>
<dbReference type="Proteomes" id="UP000299102">
    <property type="component" value="Unassembled WGS sequence"/>
</dbReference>
<reference evidence="2 3" key="1">
    <citation type="journal article" date="2019" name="Commun. Biol.">
        <title>The bagworm genome reveals a unique fibroin gene that provides high tensile strength.</title>
        <authorList>
            <person name="Kono N."/>
            <person name="Nakamura H."/>
            <person name="Ohtoshi R."/>
            <person name="Tomita M."/>
            <person name="Numata K."/>
            <person name="Arakawa K."/>
        </authorList>
    </citation>
    <scope>NUCLEOTIDE SEQUENCE [LARGE SCALE GENOMIC DNA]</scope>
</reference>
<gene>
    <name evidence="2" type="ORF">EVAR_96750_1</name>
</gene>
<name>A0A4C1Y019_EUMVA</name>
<organism evidence="2 3">
    <name type="scientific">Eumeta variegata</name>
    <name type="common">Bagworm moth</name>
    <name type="synonym">Eumeta japonica</name>
    <dbReference type="NCBI Taxonomy" id="151549"/>
    <lineage>
        <taxon>Eukaryota</taxon>
        <taxon>Metazoa</taxon>
        <taxon>Ecdysozoa</taxon>
        <taxon>Arthropoda</taxon>
        <taxon>Hexapoda</taxon>
        <taxon>Insecta</taxon>
        <taxon>Pterygota</taxon>
        <taxon>Neoptera</taxon>
        <taxon>Endopterygota</taxon>
        <taxon>Lepidoptera</taxon>
        <taxon>Glossata</taxon>
        <taxon>Ditrysia</taxon>
        <taxon>Tineoidea</taxon>
        <taxon>Psychidae</taxon>
        <taxon>Oiketicinae</taxon>
        <taxon>Eumeta</taxon>
    </lineage>
</organism>
<dbReference type="AlphaFoldDB" id="A0A4C1Y019"/>
<comment type="caution">
    <text evidence="2">The sequence shown here is derived from an EMBL/GenBank/DDBJ whole genome shotgun (WGS) entry which is preliminary data.</text>
</comment>
<feature type="region of interest" description="Disordered" evidence="1">
    <location>
        <begin position="168"/>
        <end position="190"/>
    </location>
</feature>
<sequence>MTAFDRRCRLKQAIVSSGKFGVNDTRTDRQSDRHESDAVRLASPRVVVQITPFGHLNCSLERRRTKKKKKEELEERRNVITVAYKNIKRYGLNRISNFSTNTVTDQVKPFHMNGGGAVPHEALHRRVQFDRRFSVPASSSVRRGRVRCGDLRYVKLHAAAALALDVTPDNGDVNRPAAPASGSSSPAGYRPMAIAIRRR</sequence>